<evidence type="ECO:0000259" key="13">
    <source>
        <dbReference type="SMART" id="SM01060"/>
    </source>
</evidence>
<dbReference type="SUPFAM" id="SSF56634">
    <property type="entry name" value="Heme-dependent catalase-like"/>
    <property type="match status" value="1"/>
</dbReference>
<accession>A0A914B6T4</accession>
<dbReference type="InterPro" id="IPR024711">
    <property type="entry name" value="Catalase_clade1/3"/>
</dbReference>
<dbReference type="Pfam" id="PF00199">
    <property type="entry name" value="Catalase"/>
    <property type="match status" value="1"/>
</dbReference>
<protein>
    <recommendedName>
        <fullName evidence="11">Catalase</fullName>
        <ecNumber evidence="11">1.11.1.6</ecNumber>
    </recommendedName>
</protein>
<dbReference type="GO" id="GO:0020037">
    <property type="term" value="F:heme binding"/>
    <property type="evidence" value="ECO:0007669"/>
    <property type="project" value="InterPro"/>
</dbReference>
<evidence type="ECO:0000313" key="14">
    <source>
        <dbReference type="EnsemblMetazoa" id="XP_038071916.1"/>
    </source>
</evidence>
<dbReference type="PRINTS" id="PR00067">
    <property type="entry name" value="CATALASE"/>
</dbReference>
<dbReference type="InterPro" id="IPR010582">
    <property type="entry name" value="Catalase_immune_responsive"/>
</dbReference>
<evidence type="ECO:0000256" key="4">
    <source>
        <dbReference type="ARBA" id="ARBA00022723"/>
    </source>
</evidence>
<dbReference type="PIRSF" id="PIRSF038928">
    <property type="entry name" value="Catalase_clade1-3"/>
    <property type="match status" value="1"/>
</dbReference>
<dbReference type="GO" id="GO:0042744">
    <property type="term" value="P:hydrogen peroxide catabolic process"/>
    <property type="evidence" value="ECO:0007669"/>
    <property type="project" value="UniProtKB-KW"/>
</dbReference>
<evidence type="ECO:0000256" key="8">
    <source>
        <dbReference type="ARBA" id="ARBA00049254"/>
    </source>
</evidence>
<dbReference type="GO" id="GO:0042542">
    <property type="term" value="P:response to hydrogen peroxide"/>
    <property type="evidence" value="ECO:0007669"/>
    <property type="project" value="TreeGrafter"/>
</dbReference>
<evidence type="ECO:0000256" key="6">
    <source>
        <dbReference type="ARBA" id="ARBA00023004"/>
    </source>
</evidence>
<dbReference type="InterPro" id="IPR020835">
    <property type="entry name" value="Catalase_sf"/>
</dbReference>
<organism evidence="14 15">
    <name type="scientific">Patiria miniata</name>
    <name type="common">Bat star</name>
    <name type="synonym">Asterina miniata</name>
    <dbReference type="NCBI Taxonomy" id="46514"/>
    <lineage>
        <taxon>Eukaryota</taxon>
        <taxon>Metazoa</taxon>
        <taxon>Echinodermata</taxon>
        <taxon>Eleutherozoa</taxon>
        <taxon>Asterozoa</taxon>
        <taxon>Asteroidea</taxon>
        <taxon>Valvatacea</taxon>
        <taxon>Valvatida</taxon>
        <taxon>Asterinidae</taxon>
        <taxon>Patiria</taxon>
    </lineage>
</organism>
<dbReference type="RefSeq" id="XP_038071916.1">
    <property type="nucleotide sequence ID" value="XM_038215988.1"/>
</dbReference>
<dbReference type="OMA" id="KFRWNVF"/>
<dbReference type="GO" id="GO:0046872">
    <property type="term" value="F:metal ion binding"/>
    <property type="evidence" value="ECO:0007669"/>
    <property type="project" value="UniProtKB-KW"/>
</dbReference>
<dbReference type="EnsemblMetazoa" id="XM_038215988.1">
    <property type="protein sequence ID" value="XP_038071916.1"/>
    <property type="gene ID" value="LOC119740624"/>
</dbReference>
<evidence type="ECO:0000256" key="2">
    <source>
        <dbReference type="ARBA" id="ARBA00022559"/>
    </source>
</evidence>
<keyword evidence="5 11" id="KW-0560">Oxidoreductase</keyword>
<dbReference type="GeneID" id="119740624"/>
<reference evidence="14" key="1">
    <citation type="submission" date="2022-11" db="UniProtKB">
        <authorList>
            <consortium name="EnsemblMetazoa"/>
        </authorList>
    </citation>
    <scope>IDENTIFICATION</scope>
</reference>
<feature type="active site" evidence="9">
    <location>
        <position position="184"/>
    </location>
</feature>
<evidence type="ECO:0000313" key="15">
    <source>
        <dbReference type="Proteomes" id="UP000887568"/>
    </source>
</evidence>
<evidence type="ECO:0000256" key="5">
    <source>
        <dbReference type="ARBA" id="ARBA00023002"/>
    </source>
</evidence>
<sequence>MSFCIVSLARIGRQASRGVASSAKGANFWSRRNLSSSSIMANRDKASNQMEDYKKTVDKMERLTTSTGMPIDNKLATMTVGERGPVLMQDFVFSDEMSHFGRERIPERVVHAKGAGAFGYFEVTHDISKYTKACVFESIGKKTPVAVRFSTVGGESGSADTARDPRGFAIKFYSEDGNWDLVGNNTPIFFIRDPIFFPSFIHTQKRNPVTHLKDPDMFWDFITLRPEATHQVSFLFSDRGTPDGYRHMNGYGSHTFKMVNKDGQGVYCKFHFKTDQGIRNLNAAQADALASSDPDYAIRDLHNAIATNNFPSWSVKLQVMTFEQAEKHRDNPFDLTKVWSQKEYPLIPVGKMVLNLNPRNYFAEVEQIAFAPAHMIPGIEASPDKMLQGRLFSYPDTHRHRLGTNYLQIPVNCPYKAKTRNYQRDGPQCVTDNQTGAPNYFPNSFNGPQDDLKYAQQTFHCSGDVARYNTKDDDNFTQPGHLWNNVLTPADQDALVSNMAGHLKNAQEFIQKRAVENWSQCDKEWGRRLQAALDEHKANAAKAAVAKM</sequence>
<comment type="similarity">
    <text evidence="1 11">Belongs to the catalase family.</text>
</comment>
<feature type="active site" evidence="9">
    <location>
        <position position="111"/>
    </location>
</feature>
<dbReference type="PROSITE" id="PS00438">
    <property type="entry name" value="CATALASE_2"/>
    <property type="match status" value="1"/>
</dbReference>
<comment type="function">
    <text evidence="12">Catalyzes the degradation of hydrogen peroxide (H(2)O(2)) generated by peroxisomal oxidases to water and oxygen, thereby protecting cells from the toxic effects of hydrogen peroxide.</text>
</comment>
<dbReference type="OrthoDB" id="6880011at2759"/>
<keyword evidence="6 10" id="KW-0408">Iron</keyword>
<evidence type="ECO:0000256" key="3">
    <source>
        <dbReference type="ARBA" id="ARBA00022617"/>
    </source>
</evidence>
<dbReference type="InterPro" id="IPR002226">
    <property type="entry name" value="Catalase_haem_BS"/>
</dbReference>
<dbReference type="InterPro" id="IPR011614">
    <property type="entry name" value="Catalase_core"/>
</dbReference>
<evidence type="ECO:0000256" key="9">
    <source>
        <dbReference type="PIRSR" id="PIRSR038928-1"/>
    </source>
</evidence>
<dbReference type="GO" id="GO:0005739">
    <property type="term" value="C:mitochondrion"/>
    <property type="evidence" value="ECO:0007669"/>
    <property type="project" value="TreeGrafter"/>
</dbReference>
<evidence type="ECO:0000256" key="1">
    <source>
        <dbReference type="ARBA" id="ARBA00005329"/>
    </source>
</evidence>
<dbReference type="PROSITE" id="PS51402">
    <property type="entry name" value="CATALASE_3"/>
    <property type="match status" value="1"/>
</dbReference>
<comment type="cofactor">
    <cofactor evidence="10">
        <name>heme</name>
        <dbReference type="ChEBI" id="CHEBI:30413"/>
    </cofactor>
</comment>
<name>A0A914B6T4_PATMI</name>
<keyword evidence="4 10" id="KW-0479">Metal-binding</keyword>
<keyword evidence="7 11" id="KW-0376">Hydrogen peroxide</keyword>
<dbReference type="InterPro" id="IPR018028">
    <property type="entry name" value="Catalase"/>
</dbReference>
<feature type="binding site" description="axial binding residue" evidence="10">
    <location>
        <position position="394"/>
    </location>
    <ligand>
        <name>heme</name>
        <dbReference type="ChEBI" id="CHEBI:30413"/>
    </ligand>
    <ligandPart>
        <name>Fe</name>
        <dbReference type="ChEBI" id="CHEBI:18248"/>
    </ligandPart>
</feature>
<dbReference type="FunFam" id="2.40.180.10:FF:000001">
    <property type="entry name" value="Catalase"/>
    <property type="match status" value="1"/>
</dbReference>
<dbReference type="InterPro" id="IPR040333">
    <property type="entry name" value="Catalase_3"/>
</dbReference>
<dbReference type="GO" id="GO:0005777">
    <property type="term" value="C:peroxisome"/>
    <property type="evidence" value="ECO:0007669"/>
    <property type="project" value="TreeGrafter"/>
</dbReference>
<proteinExistence type="inferred from homology"/>
<dbReference type="GO" id="GO:0004096">
    <property type="term" value="F:catalase activity"/>
    <property type="evidence" value="ECO:0007669"/>
    <property type="project" value="UniProtKB-EC"/>
</dbReference>
<dbReference type="AlphaFoldDB" id="A0A914B6T4"/>
<keyword evidence="2 11" id="KW-0575">Peroxidase</keyword>
<dbReference type="PANTHER" id="PTHR11465">
    <property type="entry name" value="CATALASE"/>
    <property type="match status" value="1"/>
</dbReference>
<dbReference type="SMART" id="SM01060">
    <property type="entry name" value="Catalase"/>
    <property type="match status" value="1"/>
</dbReference>
<dbReference type="InterPro" id="IPR024708">
    <property type="entry name" value="Catalase_AS"/>
</dbReference>
<dbReference type="Proteomes" id="UP000887568">
    <property type="component" value="Unplaced"/>
</dbReference>
<feature type="domain" description="Catalase core" evidence="13">
    <location>
        <begin position="64"/>
        <end position="449"/>
    </location>
</feature>
<dbReference type="Pfam" id="PF06628">
    <property type="entry name" value="Catalase-rel"/>
    <property type="match status" value="1"/>
</dbReference>
<comment type="catalytic activity">
    <reaction evidence="8 11">
        <text>2 H2O2 = O2 + 2 H2O</text>
        <dbReference type="Rhea" id="RHEA:20309"/>
        <dbReference type="ChEBI" id="CHEBI:15377"/>
        <dbReference type="ChEBI" id="CHEBI:15379"/>
        <dbReference type="ChEBI" id="CHEBI:16240"/>
        <dbReference type="EC" id="1.11.1.6"/>
    </reaction>
</comment>
<evidence type="ECO:0000256" key="7">
    <source>
        <dbReference type="ARBA" id="ARBA00023324"/>
    </source>
</evidence>
<evidence type="ECO:0000256" key="12">
    <source>
        <dbReference type="RuleBase" id="RU004142"/>
    </source>
</evidence>
<dbReference type="PANTHER" id="PTHR11465:SF9">
    <property type="entry name" value="CATALASE"/>
    <property type="match status" value="1"/>
</dbReference>
<dbReference type="CDD" id="cd08156">
    <property type="entry name" value="catalase_clade_3"/>
    <property type="match status" value="1"/>
</dbReference>
<dbReference type="EC" id="1.11.1.6" evidence="11"/>
<keyword evidence="15" id="KW-1185">Reference proteome</keyword>
<evidence type="ECO:0000256" key="10">
    <source>
        <dbReference type="PIRSR" id="PIRSR038928-2"/>
    </source>
</evidence>
<keyword evidence="3 10" id="KW-0349">Heme</keyword>
<dbReference type="Gene3D" id="2.40.180.10">
    <property type="entry name" value="Catalase core domain"/>
    <property type="match status" value="1"/>
</dbReference>
<evidence type="ECO:0000256" key="11">
    <source>
        <dbReference type="RuleBase" id="RU000498"/>
    </source>
</evidence>
<dbReference type="PROSITE" id="PS00437">
    <property type="entry name" value="CATALASE_1"/>
    <property type="match status" value="1"/>
</dbReference>